<organism evidence="1 2">
    <name type="scientific">Mycena rosella</name>
    <name type="common">Pink bonnet</name>
    <name type="synonym">Agaricus rosellus</name>
    <dbReference type="NCBI Taxonomy" id="1033263"/>
    <lineage>
        <taxon>Eukaryota</taxon>
        <taxon>Fungi</taxon>
        <taxon>Dikarya</taxon>
        <taxon>Basidiomycota</taxon>
        <taxon>Agaricomycotina</taxon>
        <taxon>Agaricomycetes</taxon>
        <taxon>Agaricomycetidae</taxon>
        <taxon>Agaricales</taxon>
        <taxon>Marasmiineae</taxon>
        <taxon>Mycenaceae</taxon>
        <taxon>Mycena</taxon>
    </lineage>
</organism>
<protein>
    <submittedName>
        <fullName evidence="1">Uncharacterized protein</fullName>
    </submittedName>
</protein>
<accession>A0AAD7CH90</accession>
<evidence type="ECO:0000313" key="2">
    <source>
        <dbReference type="Proteomes" id="UP001221757"/>
    </source>
</evidence>
<gene>
    <name evidence="1" type="ORF">B0H17DRAFT_958815</name>
</gene>
<dbReference type="Proteomes" id="UP001221757">
    <property type="component" value="Unassembled WGS sequence"/>
</dbReference>
<dbReference type="Pfam" id="PF14223">
    <property type="entry name" value="Retrotran_gag_2"/>
    <property type="match status" value="1"/>
</dbReference>
<comment type="caution">
    <text evidence="1">The sequence shown here is derived from an EMBL/GenBank/DDBJ whole genome shotgun (WGS) entry which is preliminary data.</text>
</comment>
<sequence length="76" mass="8423">MVVQRPPVTPATGAVSTVIVNPDYADWSKGDAKTKCRITEMVSDDQVAYIRDARTAAEMWNNLRTIYEATGMLSMI</sequence>
<keyword evidence="2" id="KW-1185">Reference proteome</keyword>
<dbReference type="AlphaFoldDB" id="A0AAD7CH90"/>
<feature type="non-terminal residue" evidence="1">
    <location>
        <position position="76"/>
    </location>
</feature>
<name>A0AAD7CH90_MYCRO</name>
<reference evidence="1" key="1">
    <citation type="submission" date="2023-03" db="EMBL/GenBank/DDBJ databases">
        <title>Massive genome expansion in bonnet fungi (Mycena s.s.) driven by repeated elements and novel gene families across ecological guilds.</title>
        <authorList>
            <consortium name="Lawrence Berkeley National Laboratory"/>
            <person name="Harder C.B."/>
            <person name="Miyauchi S."/>
            <person name="Viragh M."/>
            <person name="Kuo A."/>
            <person name="Thoen E."/>
            <person name="Andreopoulos B."/>
            <person name="Lu D."/>
            <person name="Skrede I."/>
            <person name="Drula E."/>
            <person name="Henrissat B."/>
            <person name="Morin E."/>
            <person name="Kohler A."/>
            <person name="Barry K."/>
            <person name="LaButti K."/>
            <person name="Morin E."/>
            <person name="Salamov A."/>
            <person name="Lipzen A."/>
            <person name="Mereny Z."/>
            <person name="Hegedus B."/>
            <person name="Baldrian P."/>
            <person name="Stursova M."/>
            <person name="Weitz H."/>
            <person name="Taylor A."/>
            <person name="Grigoriev I.V."/>
            <person name="Nagy L.G."/>
            <person name="Martin F."/>
            <person name="Kauserud H."/>
        </authorList>
    </citation>
    <scope>NUCLEOTIDE SEQUENCE</scope>
    <source>
        <strain evidence="1">CBHHK067</strain>
    </source>
</reference>
<dbReference type="EMBL" id="JARKIE010000375">
    <property type="protein sequence ID" value="KAJ7648825.1"/>
    <property type="molecule type" value="Genomic_DNA"/>
</dbReference>
<evidence type="ECO:0000313" key="1">
    <source>
        <dbReference type="EMBL" id="KAJ7648825.1"/>
    </source>
</evidence>
<proteinExistence type="predicted"/>